<dbReference type="GO" id="GO:0003964">
    <property type="term" value="F:RNA-directed DNA polymerase activity"/>
    <property type="evidence" value="ECO:0007669"/>
    <property type="project" value="UniProtKB-KW"/>
</dbReference>
<dbReference type="OrthoDB" id="121519at2759"/>
<evidence type="ECO:0000256" key="3">
    <source>
        <dbReference type="ARBA" id="ARBA00022722"/>
    </source>
</evidence>
<feature type="domain" description="Reverse transcriptase" evidence="7">
    <location>
        <begin position="379"/>
        <end position="474"/>
    </location>
</feature>
<dbReference type="PANTHER" id="PTHR37984:SF5">
    <property type="entry name" value="PROTEIN NYNRIN-LIKE"/>
    <property type="match status" value="1"/>
</dbReference>
<reference evidence="10 11" key="1">
    <citation type="journal article" date="2017" name="Genome Biol. Evol.">
        <title>Phytophthora megakarya and P. palmivora, closely related causal agents of cacao black pod rot, underwent increases in genome sizes and gene numbers by different mechanisms.</title>
        <authorList>
            <person name="Ali S.S."/>
            <person name="Shao J."/>
            <person name="Lary D.J."/>
            <person name="Kronmiller B."/>
            <person name="Shen D."/>
            <person name="Strem M.D."/>
            <person name="Amoako-Attah I."/>
            <person name="Akrofi A.Y."/>
            <person name="Begoude B.A."/>
            <person name="Ten Hoopen G.M."/>
            <person name="Coulibaly K."/>
            <person name="Kebe B.I."/>
            <person name="Melnick R.L."/>
            <person name="Guiltinan M.J."/>
            <person name="Tyler B.M."/>
            <person name="Meinhardt L.W."/>
            <person name="Bailey B.A."/>
        </authorList>
    </citation>
    <scope>NUCLEOTIDE SEQUENCE [LARGE SCALE GENOMIC DNA]</scope>
    <source>
        <strain evidence="11">sbr112.9</strain>
    </source>
</reference>
<keyword evidence="4" id="KW-0255">Endonuclease</keyword>
<keyword evidence="6 10" id="KW-0695">RNA-directed DNA polymerase</keyword>
<dbReference type="InterPro" id="IPR043128">
    <property type="entry name" value="Rev_trsase/Diguanyl_cyclase"/>
</dbReference>
<evidence type="ECO:0000313" key="10">
    <source>
        <dbReference type="EMBL" id="POM80954.1"/>
    </source>
</evidence>
<evidence type="ECO:0000256" key="2">
    <source>
        <dbReference type="ARBA" id="ARBA00022695"/>
    </source>
</evidence>
<name>A0A2P4YT22_9STRA</name>
<dbReference type="Pfam" id="PF00078">
    <property type="entry name" value="RVT_1"/>
    <property type="match status" value="1"/>
</dbReference>
<dbReference type="Gene3D" id="1.10.340.70">
    <property type="match status" value="1"/>
</dbReference>
<dbReference type="Proteomes" id="UP000237271">
    <property type="component" value="Unassembled WGS sequence"/>
</dbReference>
<dbReference type="GO" id="GO:0004519">
    <property type="term" value="F:endonuclease activity"/>
    <property type="evidence" value="ECO:0007669"/>
    <property type="project" value="UniProtKB-KW"/>
</dbReference>
<dbReference type="InterPro" id="IPR043502">
    <property type="entry name" value="DNA/RNA_pol_sf"/>
</dbReference>
<dbReference type="Pfam" id="PF17921">
    <property type="entry name" value="Integrase_H2C2"/>
    <property type="match status" value="1"/>
</dbReference>
<evidence type="ECO:0000256" key="4">
    <source>
        <dbReference type="ARBA" id="ARBA00022759"/>
    </source>
</evidence>
<feature type="domain" description="Integrase zinc-binding" evidence="9">
    <location>
        <begin position="748"/>
        <end position="787"/>
    </location>
</feature>
<keyword evidence="5" id="KW-0378">Hydrolase</keyword>
<dbReference type="SUPFAM" id="SSF56672">
    <property type="entry name" value="DNA/RNA polymerases"/>
    <property type="match status" value="1"/>
</dbReference>
<organism evidence="10 11">
    <name type="scientific">Phytophthora palmivora</name>
    <dbReference type="NCBI Taxonomy" id="4796"/>
    <lineage>
        <taxon>Eukaryota</taxon>
        <taxon>Sar</taxon>
        <taxon>Stramenopiles</taxon>
        <taxon>Oomycota</taxon>
        <taxon>Peronosporomycetes</taxon>
        <taxon>Peronosporales</taxon>
        <taxon>Peronosporaceae</taxon>
        <taxon>Phytophthora</taxon>
    </lineage>
</organism>
<protein>
    <submittedName>
        <fullName evidence="10">Reverse transcriptase</fullName>
    </submittedName>
</protein>
<keyword evidence="1" id="KW-0808">Transferase</keyword>
<evidence type="ECO:0000259" key="9">
    <source>
        <dbReference type="Pfam" id="PF17921"/>
    </source>
</evidence>
<dbReference type="GO" id="GO:0016787">
    <property type="term" value="F:hydrolase activity"/>
    <property type="evidence" value="ECO:0007669"/>
    <property type="project" value="UniProtKB-KW"/>
</dbReference>
<dbReference type="Gene3D" id="3.30.70.270">
    <property type="match status" value="2"/>
</dbReference>
<dbReference type="InterPro" id="IPR041373">
    <property type="entry name" value="RT_RNaseH"/>
</dbReference>
<dbReference type="CDD" id="cd09274">
    <property type="entry name" value="RNase_HI_RT_Ty3"/>
    <property type="match status" value="1"/>
</dbReference>
<dbReference type="EMBL" id="NCKW01000221">
    <property type="protein sequence ID" value="POM80954.1"/>
    <property type="molecule type" value="Genomic_DNA"/>
</dbReference>
<dbReference type="AlphaFoldDB" id="A0A2P4YT22"/>
<evidence type="ECO:0000256" key="6">
    <source>
        <dbReference type="ARBA" id="ARBA00022918"/>
    </source>
</evidence>
<feature type="domain" description="Reverse transcriptase RNase H-like" evidence="8">
    <location>
        <begin position="559"/>
        <end position="668"/>
    </location>
</feature>
<dbReference type="PANTHER" id="PTHR37984">
    <property type="entry name" value="PROTEIN CBG26694"/>
    <property type="match status" value="1"/>
</dbReference>
<evidence type="ECO:0000256" key="5">
    <source>
        <dbReference type="ARBA" id="ARBA00022801"/>
    </source>
</evidence>
<dbReference type="InterPro" id="IPR000477">
    <property type="entry name" value="RT_dom"/>
</dbReference>
<proteinExistence type="predicted"/>
<dbReference type="InterPro" id="IPR041588">
    <property type="entry name" value="Integrase_H2C2"/>
</dbReference>
<dbReference type="InterPro" id="IPR050951">
    <property type="entry name" value="Retrovirus_Pol_polyprotein"/>
</dbReference>
<evidence type="ECO:0000259" key="7">
    <source>
        <dbReference type="Pfam" id="PF00078"/>
    </source>
</evidence>
<evidence type="ECO:0000256" key="1">
    <source>
        <dbReference type="ARBA" id="ARBA00022679"/>
    </source>
</evidence>
<comment type="caution">
    <text evidence="10">The sequence shown here is derived from an EMBL/GenBank/DDBJ whole genome shotgun (WGS) entry which is preliminary data.</text>
</comment>
<accession>A0A2P4YT22</accession>
<gene>
    <name evidence="10" type="ORF">PHPALM_1144</name>
</gene>
<keyword evidence="3" id="KW-0540">Nuclease</keyword>
<dbReference type="Gene3D" id="3.10.10.10">
    <property type="entry name" value="HIV Type 1 Reverse Transcriptase, subunit A, domain 1"/>
    <property type="match status" value="1"/>
</dbReference>
<evidence type="ECO:0000259" key="8">
    <source>
        <dbReference type="Pfam" id="PF17917"/>
    </source>
</evidence>
<sequence length="788" mass="91097">MAAQGPTGSHENRVFDPGKATNTLYFQRRSEEKPLPETYLIKSISCIRGDEVQTAKAFFHEGVDFCGVSVEYVEKMKWSQHVKDLGSLEVTYANGKTESIRNQTIELTVFVDGIPGYTADFQLCHIPNQCELMLGVPWKRARNPVIDWETDRVFTKEEFVRETLKQSSPESDHMGRKYYYCRQFGMTKLINFKKADKLARKKDVEFIALIPPETVNAIYQEVLNEKEGNSISAIHAISSGRAEKAQRQATTDMESFKDNPGFGLLQEFTSIFRNELPAGPPHHGEHEMEAIDPKRAIYTAQWRLSPEQERGLRDWTKMMLRAKLIRPSKSPHAAPTFCIKKPVGWRIVHDYRAMNARTVRQSTPMPRKDIILDRMSGAIRMRMKDIPFTAFQTPDGLFEYLAVPMGLSNAPATFNRIVQGIFADMRDFVATYFDDLYVFTKEPELETHLTAVRQKLYLKLAKSTLCSDEIPCLGDFVGRRGVRIDPDKVRVIRSWPRPKTANELQSFLGTTDYSEISAPLFNMIKNKERRHLVWSSESIEAFEWLKNALSETPVLSLPDFTKPFYLRTDASRFAIGGVLYQLQTTASDEKKLEQPIAFCGRKLKAAELNYPTHEQEMLAIIHCLNIWRVYLIDGGCTVETDHHSLERVLTQKKINRRICRWYDLLAEFNLRFRYIPGSTNTVADALSRRPDFEIDFEQQKQKQMHAVSRLKLLTLLILIRRAQRQAGWTQITLKYENSDKLKYDPDQMLEYHDIPTSGHPGIEKTIEEIKSRFYWKRTHKTIREYIAT</sequence>
<evidence type="ECO:0000313" key="11">
    <source>
        <dbReference type="Proteomes" id="UP000237271"/>
    </source>
</evidence>
<dbReference type="CDD" id="cd01647">
    <property type="entry name" value="RT_LTR"/>
    <property type="match status" value="1"/>
</dbReference>
<dbReference type="Gene3D" id="3.10.20.370">
    <property type="match status" value="1"/>
</dbReference>
<keyword evidence="11" id="KW-1185">Reference proteome</keyword>
<dbReference type="Pfam" id="PF17917">
    <property type="entry name" value="RT_RNaseH"/>
    <property type="match status" value="1"/>
</dbReference>
<keyword evidence="2" id="KW-0548">Nucleotidyltransferase</keyword>